<sequence>MTRTLGFSSIATIIKFSVLEMLGGGGSNILRGGKRSFECKTLVGNFVEETYRPGAVKDVRDGGDNYTSNTRIQMQEGARITVKEFGAGLRNVNDSSKYNYNELVGADKTKGSETWQSISQSAYNNSSKPTEFAAPREMKGRTMRGEELQQHRERWTNEGEALVKARYVTDASASMDPVVDPQFHKELCKPVQPTFK</sequence>
<accession>A0ABD3FHM6</accession>
<protein>
    <recommendedName>
        <fullName evidence="3">Pectate lyase</fullName>
    </recommendedName>
</protein>
<dbReference type="EMBL" id="JBIMZQ010000019">
    <property type="protein sequence ID" value="KAL3665834.1"/>
    <property type="molecule type" value="Genomic_DNA"/>
</dbReference>
<evidence type="ECO:0008006" key="3">
    <source>
        <dbReference type="Google" id="ProtNLM"/>
    </source>
</evidence>
<name>A0ABD3FHM6_9STRA</name>
<evidence type="ECO:0000313" key="1">
    <source>
        <dbReference type="EMBL" id="KAL3665834.1"/>
    </source>
</evidence>
<dbReference type="Proteomes" id="UP001632037">
    <property type="component" value="Unassembled WGS sequence"/>
</dbReference>
<dbReference type="AlphaFoldDB" id="A0ABD3FHM6"/>
<comment type="caution">
    <text evidence="1">The sequence shown here is derived from an EMBL/GenBank/DDBJ whole genome shotgun (WGS) entry which is preliminary data.</text>
</comment>
<evidence type="ECO:0000313" key="2">
    <source>
        <dbReference type="Proteomes" id="UP001632037"/>
    </source>
</evidence>
<organism evidence="1 2">
    <name type="scientific">Phytophthora oleae</name>
    <dbReference type="NCBI Taxonomy" id="2107226"/>
    <lineage>
        <taxon>Eukaryota</taxon>
        <taxon>Sar</taxon>
        <taxon>Stramenopiles</taxon>
        <taxon>Oomycota</taxon>
        <taxon>Peronosporomycetes</taxon>
        <taxon>Peronosporales</taxon>
        <taxon>Peronosporaceae</taxon>
        <taxon>Phytophthora</taxon>
    </lineage>
</organism>
<keyword evidence="2" id="KW-1185">Reference proteome</keyword>
<gene>
    <name evidence="1" type="ORF">V7S43_009260</name>
</gene>
<reference evidence="1 2" key="1">
    <citation type="submission" date="2024-09" db="EMBL/GenBank/DDBJ databases">
        <title>Genome sequencing and assembly of Phytophthora oleae, isolate VK10A, causative agent of rot of olive drupes.</title>
        <authorList>
            <person name="Conti Taguali S."/>
            <person name="Riolo M."/>
            <person name="La Spada F."/>
            <person name="Cacciola S.O."/>
            <person name="Dionisio G."/>
        </authorList>
    </citation>
    <scope>NUCLEOTIDE SEQUENCE [LARGE SCALE GENOMIC DNA]</scope>
    <source>
        <strain evidence="1 2">VK10A</strain>
    </source>
</reference>
<proteinExistence type="predicted"/>